<proteinExistence type="inferred from homology"/>
<comment type="similarity">
    <text evidence="1">Belongs to the transferase hexapeptide repeat family.</text>
</comment>
<dbReference type="InterPro" id="IPR051159">
    <property type="entry name" value="Hexapeptide_acetyltransf"/>
</dbReference>
<evidence type="ECO:0000313" key="5">
    <source>
        <dbReference type="Proteomes" id="UP000199159"/>
    </source>
</evidence>
<protein>
    <submittedName>
        <fullName evidence="4">Maltose O-acetyltransferase</fullName>
    </submittedName>
</protein>
<name>A0A1H0VEW6_9BACI</name>
<dbReference type="Proteomes" id="UP000199159">
    <property type="component" value="Unassembled WGS sequence"/>
</dbReference>
<sequence length="134" mass="14712">MFSKLMRFLKVKAGITSLEQLTVEACLQRGMKVGKSCHGLGSSTIDYAHCWLIEIGDNVTFAPQVYLLAHDASTKRYLNYTKIAKIIIKDNVFIGARALIMPGVTIGTNAIIAAGSIVTKSVRELGSKYYNRNV</sequence>
<dbReference type="CDD" id="cd04647">
    <property type="entry name" value="LbH_MAT_like"/>
    <property type="match status" value="1"/>
</dbReference>
<dbReference type="PANTHER" id="PTHR23416:SF23">
    <property type="entry name" value="ACETYLTRANSFERASE C18B11.09C-RELATED"/>
    <property type="match status" value="1"/>
</dbReference>
<dbReference type="AlphaFoldDB" id="A0A1H0VEW6"/>
<reference evidence="5" key="1">
    <citation type="submission" date="2016-10" db="EMBL/GenBank/DDBJ databases">
        <authorList>
            <person name="Varghese N."/>
            <person name="Submissions S."/>
        </authorList>
    </citation>
    <scope>NUCLEOTIDE SEQUENCE [LARGE SCALE GENOMIC DNA]</scope>
    <source>
        <strain evidence="5">IBRC-M10078</strain>
    </source>
</reference>
<accession>A0A1H0VEW6</accession>
<dbReference type="InterPro" id="IPR001451">
    <property type="entry name" value="Hexapep"/>
</dbReference>
<organism evidence="4 5">
    <name type="scientific">Litchfieldia salsa</name>
    <dbReference type="NCBI Taxonomy" id="930152"/>
    <lineage>
        <taxon>Bacteria</taxon>
        <taxon>Bacillati</taxon>
        <taxon>Bacillota</taxon>
        <taxon>Bacilli</taxon>
        <taxon>Bacillales</taxon>
        <taxon>Bacillaceae</taxon>
        <taxon>Litchfieldia</taxon>
    </lineage>
</organism>
<keyword evidence="2 4" id="KW-0808">Transferase</keyword>
<dbReference type="Gene3D" id="2.160.10.10">
    <property type="entry name" value="Hexapeptide repeat proteins"/>
    <property type="match status" value="1"/>
</dbReference>
<dbReference type="GO" id="GO:0008374">
    <property type="term" value="F:O-acyltransferase activity"/>
    <property type="evidence" value="ECO:0007669"/>
    <property type="project" value="TreeGrafter"/>
</dbReference>
<keyword evidence="3" id="KW-0677">Repeat</keyword>
<dbReference type="PROSITE" id="PS00101">
    <property type="entry name" value="HEXAPEP_TRANSFERASES"/>
    <property type="match status" value="1"/>
</dbReference>
<dbReference type="EMBL" id="FNJU01000006">
    <property type="protein sequence ID" value="SDP76873.1"/>
    <property type="molecule type" value="Genomic_DNA"/>
</dbReference>
<evidence type="ECO:0000256" key="3">
    <source>
        <dbReference type="ARBA" id="ARBA00022737"/>
    </source>
</evidence>
<dbReference type="STRING" id="930152.SAMN05216565_106239"/>
<evidence type="ECO:0000256" key="2">
    <source>
        <dbReference type="ARBA" id="ARBA00022679"/>
    </source>
</evidence>
<dbReference type="InterPro" id="IPR018357">
    <property type="entry name" value="Hexapep_transf_CS"/>
</dbReference>
<keyword evidence="5" id="KW-1185">Reference proteome</keyword>
<dbReference type="InterPro" id="IPR011004">
    <property type="entry name" value="Trimer_LpxA-like_sf"/>
</dbReference>
<dbReference type="PANTHER" id="PTHR23416">
    <property type="entry name" value="SIALIC ACID SYNTHASE-RELATED"/>
    <property type="match status" value="1"/>
</dbReference>
<evidence type="ECO:0000313" key="4">
    <source>
        <dbReference type="EMBL" id="SDP76873.1"/>
    </source>
</evidence>
<dbReference type="Pfam" id="PF14602">
    <property type="entry name" value="Hexapep_2"/>
    <property type="match status" value="1"/>
</dbReference>
<dbReference type="SUPFAM" id="SSF51161">
    <property type="entry name" value="Trimeric LpxA-like enzymes"/>
    <property type="match status" value="1"/>
</dbReference>
<evidence type="ECO:0000256" key="1">
    <source>
        <dbReference type="ARBA" id="ARBA00007274"/>
    </source>
</evidence>
<gene>
    <name evidence="4" type="ORF">SAMN05216565_106239</name>
</gene>